<accession>A0A832ZWF7</accession>
<comment type="subcellular location">
    <subcellularLocation>
        <location evidence="1">Cytoplasm</location>
    </subcellularLocation>
</comment>
<evidence type="ECO:0000259" key="14">
    <source>
        <dbReference type="Pfam" id="PF00696"/>
    </source>
</evidence>
<evidence type="ECO:0000256" key="7">
    <source>
        <dbReference type="ARBA" id="ARBA00022679"/>
    </source>
</evidence>
<evidence type="ECO:0000256" key="13">
    <source>
        <dbReference type="ARBA" id="ARBA00047767"/>
    </source>
</evidence>
<keyword evidence="11" id="KW-0665">Pyrimidine biosynthesis</keyword>
<reference evidence="15" key="1">
    <citation type="journal article" date="2020" name="ISME J.">
        <title>Gammaproteobacteria mediating utilization of methyl-, sulfur- and petroleum organic compounds in deep ocean hydrothermal plumes.</title>
        <authorList>
            <person name="Zhou Z."/>
            <person name="Liu Y."/>
            <person name="Pan J."/>
            <person name="Cron B.R."/>
            <person name="Toner B.M."/>
            <person name="Anantharaman K."/>
            <person name="Breier J.A."/>
            <person name="Dick G.J."/>
            <person name="Li M."/>
        </authorList>
    </citation>
    <scope>NUCLEOTIDE SEQUENCE</scope>
    <source>
        <strain evidence="15">SZUA-1515</strain>
    </source>
</reference>
<keyword evidence="6" id="KW-0963">Cytoplasm</keyword>
<keyword evidence="8" id="KW-0547">Nucleotide-binding</keyword>
<evidence type="ECO:0000256" key="6">
    <source>
        <dbReference type="ARBA" id="ARBA00022490"/>
    </source>
</evidence>
<dbReference type="InterPro" id="IPR001048">
    <property type="entry name" value="Asp/Glu/Uridylate_kinase"/>
</dbReference>
<evidence type="ECO:0000256" key="9">
    <source>
        <dbReference type="ARBA" id="ARBA00022777"/>
    </source>
</evidence>
<gene>
    <name evidence="15" type="primary">pyrH</name>
    <name evidence="15" type="ORF">EYH45_06010</name>
</gene>
<evidence type="ECO:0000256" key="3">
    <source>
        <dbReference type="ARBA" id="ARBA00007614"/>
    </source>
</evidence>
<dbReference type="PIRSF" id="PIRSF005650">
    <property type="entry name" value="Uridylate_kin"/>
    <property type="match status" value="1"/>
</dbReference>
<dbReference type="EMBL" id="DQVM01000113">
    <property type="protein sequence ID" value="HIQ30101.1"/>
    <property type="molecule type" value="Genomic_DNA"/>
</dbReference>
<sequence length="229" mass="24912">MLRIVLKIGGHLVFHKDKIDTETLSAIAATIEESYDGDRWVVVVGGGGVARNYVKAARELGIDETTCDSIAVYVTRVNAYLLSSLLNDKAIQKIPTTLEELKTLTSTANGKIIVTGGMQPGQSTIAVSALAASTIKAERIIIATDVEGIYTEDPKKNPKAKLLQKITYQQLEELLNKIPQKAGEYQIIDTVGLTMIKRTKTPIYYVNGRNQEILKQAIQGVKAGTIVTP</sequence>
<evidence type="ECO:0000256" key="4">
    <source>
        <dbReference type="ARBA" id="ARBA00012899"/>
    </source>
</evidence>
<dbReference type="SUPFAM" id="SSF53633">
    <property type="entry name" value="Carbamate kinase-like"/>
    <property type="match status" value="1"/>
</dbReference>
<evidence type="ECO:0000313" key="16">
    <source>
        <dbReference type="Proteomes" id="UP000608579"/>
    </source>
</evidence>
<dbReference type="InterPro" id="IPR036393">
    <property type="entry name" value="AceGlu_kinase-like_sf"/>
</dbReference>
<dbReference type="Proteomes" id="UP000608579">
    <property type="component" value="Unassembled WGS sequence"/>
</dbReference>
<keyword evidence="10" id="KW-0067">ATP-binding</keyword>
<protein>
    <recommendedName>
        <fullName evidence="5">Uridylate kinase</fullName>
        <ecNumber evidence="4">2.7.4.22</ecNumber>
    </recommendedName>
    <alternativeName>
        <fullName evidence="12">Uridine monophosphate kinase</fullName>
    </alternativeName>
</protein>
<dbReference type="InterPro" id="IPR011817">
    <property type="entry name" value="Uridylate_kinase"/>
</dbReference>
<dbReference type="EC" id="2.7.4.22" evidence="4"/>
<feature type="domain" description="Aspartate/glutamate/uridylate kinase" evidence="14">
    <location>
        <begin position="3"/>
        <end position="204"/>
    </location>
</feature>
<comment type="similarity">
    <text evidence="3">Belongs to the UMP kinase family.</text>
</comment>
<dbReference type="GO" id="GO:0005737">
    <property type="term" value="C:cytoplasm"/>
    <property type="evidence" value="ECO:0007669"/>
    <property type="project" value="UniProtKB-SubCell"/>
</dbReference>
<dbReference type="PANTHER" id="PTHR42833:SF4">
    <property type="entry name" value="URIDYLATE KINASE PUMPKIN, CHLOROPLASTIC"/>
    <property type="match status" value="1"/>
</dbReference>
<dbReference type="Gene3D" id="3.40.1160.10">
    <property type="entry name" value="Acetylglutamate kinase-like"/>
    <property type="match status" value="1"/>
</dbReference>
<keyword evidence="9 15" id="KW-0418">Kinase</keyword>
<evidence type="ECO:0000313" key="15">
    <source>
        <dbReference type="EMBL" id="HIQ30101.1"/>
    </source>
</evidence>
<evidence type="ECO:0000256" key="12">
    <source>
        <dbReference type="ARBA" id="ARBA00032092"/>
    </source>
</evidence>
<dbReference type="GO" id="GO:0006225">
    <property type="term" value="P:UDP biosynthetic process"/>
    <property type="evidence" value="ECO:0007669"/>
    <property type="project" value="TreeGrafter"/>
</dbReference>
<evidence type="ECO:0000256" key="5">
    <source>
        <dbReference type="ARBA" id="ARBA00016403"/>
    </source>
</evidence>
<dbReference type="Pfam" id="PF00696">
    <property type="entry name" value="AA_kinase"/>
    <property type="match status" value="1"/>
</dbReference>
<dbReference type="AlphaFoldDB" id="A0A832ZWF7"/>
<evidence type="ECO:0000256" key="11">
    <source>
        <dbReference type="ARBA" id="ARBA00022975"/>
    </source>
</evidence>
<dbReference type="UniPathway" id="UPA00159">
    <property type="reaction ID" value="UER00275"/>
</dbReference>
<dbReference type="NCBIfam" id="TIGR02076">
    <property type="entry name" value="pyrH_arch"/>
    <property type="match status" value="1"/>
</dbReference>
<evidence type="ECO:0000256" key="8">
    <source>
        <dbReference type="ARBA" id="ARBA00022741"/>
    </source>
</evidence>
<proteinExistence type="inferred from homology"/>
<keyword evidence="7" id="KW-0808">Transferase</keyword>
<organism evidence="15 16">
    <name type="scientific">Caldiarchaeum subterraneum</name>
    <dbReference type="NCBI Taxonomy" id="311458"/>
    <lineage>
        <taxon>Archaea</taxon>
        <taxon>Nitrososphaerota</taxon>
        <taxon>Candidatus Caldarchaeales</taxon>
        <taxon>Candidatus Caldarchaeaceae</taxon>
        <taxon>Candidatus Caldarchaeum</taxon>
    </lineage>
</organism>
<dbReference type="InterPro" id="IPR011818">
    <property type="entry name" value="Uridylate_kinase_arch/spir"/>
</dbReference>
<evidence type="ECO:0000256" key="2">
    <source>
        <dbReference type="ARBA" id="ARBA00004791"/>
    </source>
</evidence>
<comment type="catalytic activity">
    <reaction evidence="13">
        <text>UMP + ATP = UDP + ADP</text>
        <dbReference type="Rhea" id="RHEA:24400"/>
        <dbReference type="ChEBI" id="CHEBI:30616"/>
        <dbReference type="ChEBI" id="CHEBI:57865"/>
        <dbReference type="ChEBI" id="CHEBI:58223"/>
        <dbReference type="ChEBI" id="CHEBI:456216"/>
        <dbReference type="EC" id="2.7.4.22"/>
    </reaction>
</comment>
<dbReference type="GO" id="GO:0044210">
    <property type="term" value="P:'de novo' CTP biosynthetic process"/>
    <property type="evidence" value="ECO:0007669"/>
    <property type="project" value="UniProtKB-UniPathway"/>
</dbReference>
<comment type="pathway">
    <text evidence="2">Pyrimidine metabolism; CTP biosynthesis via de novo pathway; UDP from UMP (UMPK route): step 1/1.</text>
</comment>
<evidence type="ECO:0000256" key="1">
    <source>
        <dbReference type="ARBA" id="ARBA00004496"/>
    </source>
</evidence>
<dbReference type="GO" id="GO:0005524">
    <property type="term" value="F:ATP binding"/>
    <property type="evidence" value="ECO:0007669"/>
    <property type="project" value="UniProtKB-KW"/>
</dbReference>
<comment type="caution">
    <text evidence="15">The sequence shown here is derived from an EMBL/GenBank/DDBJ whole genome shotgun (WGS) entry which is preliminary data.</text>
</comment>
<dbReference type="PANTHER" id="PTHR42833">
    <property type="entry name" value="URIDYLATE KINASE"/>
    <property type="match status" value="1"/>
</dbReference>
<name>A0A832ZWF7_CALS0</name>
<dbReference type="GO" id="GO:0033862">
    <property type="term" value="F:UMP kinase activity"/>
    <property type="evidence" value="ECO:0007669"/>
    <property type="project" value="UniProtKB-EC"/>
</dbReference>
<evidence type="ECO:0000256" key="10">
    <source>
        <dbReference type="ARBA" id="ARBA00022840"/>
    </source>
</evidence>